<dbReference type="EMBL" id="JAACJL010000045">
    <property type="protein sequence ID" value="KAF4613513.1"/>
    <property type="molecule type" value="Genomic_DNA"/>
</dbReference>
<name>A0A8H4VKR7_9AGAR</name>
<protein>
    <recommendedName>
        <fullName evidence="3">DUF6534 domain-containing protein</fullName>
    </recommendedName>
</protein>
<dbReference type="Proteomes" id="UP000521872">
    <property type="component" value="Unassembled WGS sequence"/>
</dbReference>
<evidence type="ECO:0000256" key="1">
    <source>
        <dbReference type="SAM" id="MobiDB-lite"/>
    </source>
</evidence>
<dbReference type="PANTHER" id="PTHR40465">
    <property type="entry name" value="CHROMOSOME 1, WHOLE GENOME SHOTGUN SEQUENCE"/>
    <property type="match status" value="1"/>
</dbReference>
<evidence type="ECO:0000256" key="2">
    <source>
        <dbReference type="SAM" id="Phobius"/>
    </source>
</evidence>
<feature type="transmembrane region" description="Helical" evidence="2">
    <location>
        <begin position="209"/>
        <end position="229"/>
    </location>
</feature>
<organism evidence="4 5">
    <name type="scientific">Agrocybe pediades</name>
    <dbReference type="NCBI Taxonomy" id="84607"/>
    <lineage>
        <taxon>Eukaryota</taxon>
        <taxon>Fungi</taxon>
        <taxon>Dikarya</taxon>
        <taxon>Basidiomycota</taxon>
        <taxon>Agaricomycotina</taxon>
        <taxon>Agaricomycetes</taxon>
        <taxon>Agaricomycetidae</taxon>
        <taxon>Agaricales</taxon>
        <taxon>Agaricineae</taxon>
        <taxon>Strophariaceae</taxon>
        <taxon>Agrocybe</taxon>
    </lineage>
</organism>
<dbReference type="AlphaFoldDB" id="A0A8H4VKR7"/>
<dbReference type="PANTHER" id="PTHR40465:SF1">
    <property type="entry name" value="DUF6534 DOMAIN-CONTAINING PROTEIN"/>
    <property type="match status" value="1"/>
</dbReference>
<proteinExistence type="predicted"/>
<keyword evidence="2" id="KW-0472">Membrane</keyword>
<evidence type="ECO:0000313" key="4">
    <source>
        <dbReference type="EMBL" id="KAF4613513.1"/>
    </source>
</evidence>
<feature type="domain" description="DUF6534" evidence="3">
    <location>
        <begin position="154"/>
        <end position="258"/>
    </location>
</feature>
<keyword evidence="2" id="KW-1133">Transmembrane helix</keyword>
<keyword evidence="5" id="KW-1185">Reference proteome</keyword>
<feature type="transmembrane region" description="Helical" evidence="2">
    <location>
        <begin position="73"/>
        <end position="93"/>
    </location>
</feature>
<sequence>MLLGFNLQWCLFGALTVQIAIYSIHFPKDELWIKILVYSIYAAESVQTILLTIQDVKVYGDGFGNMAILIGPSLLWFSILIMSACISFVVQIAYAYRIRPLSKSWVAPCIIIFLAIIQWAGGVATGIFAHQAPDLPHFLSQKTFITLGVWNVGSALCDILIAGFMTYFLSREKTKMKTTQRIVHRLIRLIIETGTVTGKSSHSNDPSRFIRFCISAATLSIINLVLCLLPSRPAYYQLTLGLLAKSYSNSLMVVFNSRIKPDGRYNETDCDETEGRFSAFGVAPNTSFSMTQQSSQVVEPTDQEEGSISGSSLS</sequence>
<accession>A0A8H4VKR7</accession>
<dbReference type="Pfam" id="PF20152">
    <property type="entry name" value="DUF6534"/>
    <property type="match status" value="1"/>
</dbReference>
<keyword evidence="2" id="KW-0812">Transmembrane</keyword>
<feature type="transmembrane region" description="Helical" evidence="2">
    <location>
        <begin position="6"/>
        <end position="24"/>
    </location>
</feature>
<feature type="transmembrane region" description="Helical" evidence="2">
    <location>
        <begin position="149"/>
        <end position="169"/>
    </location>
</feature>
<gene>
    <name evidence="4" type="ORF">D9613_008161</name>
</gene>
<feature type="transmembrane region" description="Helical" evidence="2">
    <location>
        <begin position="31"/>
        <end position="53"/>
    </location>
</feature>
<dbReference type="InterPro" id="IPR045339">
    <property type="entry name" value="DUF6534"/>
</dbReference>
<evidence type="ECO:0000313" key="5">
    <source>
        <dbReference type="Proteomes" id="UP000521872"/>
    </source>
</evidence>
<evidence type="ECO:0000259" key="3">
    <source>
        <dbReference type="Pfam" id="PF20152"/>
    </source>
</evidence>
<feature type="transmembrane region" description="Helical" evidence="2">
    <location>
        <begin position="105"/>
        <end position="129"/>
    </location>
</feature>
<comment type="caution">
    <text evidence="4">The sequence shown here is derived from an EMBL/GenBank/DDBJ whole genome shotgun (WGS) entry which is preliminary data.</text>
</comment>
<reference evidence="4 5" key="1">
    <citation type="submission" date="2019-12" db="EMBL/GenBank/DDBJ databases">
        <authorList>
            <person name="Floudas D."/>
            <person name="Bentzer J."/>
            <person name="Ahren D."/>
            <person name="Johansson T."/>
            <person name="Persson P."/>
            <person name="Tunlid A."/>
        </authorList>
    </citation>
    <scope>NUCLEOTIDE SEQUENCE [LARGE SCALE GENOMIC DNA]</scope>
    <source>
        <strain evidence="4 5">CBS 102.39</strain>
    </source>
</reference>
<feature type="region of interest" description="Disordered" evidence="1">
    <location>
        <begin position="290"/>
        <end position="314"/>
    </location>
</feature>